<sequence>MEVKFSIICQIGSNPPNPKRKDEDEDKREVEFPRVVLFRCSSLPPHWDQDQSELLYELLEHERKMER</sequence>
<gene>
    <name evidence="2" type="primary">LOAG_13481</name>
</gene>
<dbReference type="AlphaFoldDB" id="A0A1I7VBZ4"/>
<evidence type="ECO:0000313" key="1">
    <source>
        <dbReference type="Proteomes" id="UP000095285"/>
    </source>
</evidence>
<keyword evidence="1" id="KW-1185">Reference proteome</keyword>
<organism evidence="1 2">
    <name type="scientific">Loa loa</name>
    <name type="common">Eye worm</name>
    <name type="synonym">Filaria loa</name>
    <dbReference type="NCBI Taxonomy" id="7209"/>
    <lineage>
        <taxon>Eukaryota</taxon>
        <taxon>Metazoa</taxon>
        <taxon>Ecdysozoa</taxon>
        <taxon>Nematoda</taxon>
        <taxon>Chromadorea</taxon>
        <taxon>Rhabditida</taxon>
        <taxon>Spirurina</taxon>
        <taxon>Spiruromorpha</taxon>
        <taxon>Filarioidea</taxon>
        <taxon>Onchocercidae</taxon>
        <taxon>Loa</taxon>
    </lineage>
</organism>
<dbReference type="Proteomes" id="UP000095285">
    <property type="component" value="Unassembled WGS sequence"/>
</dbReference>
<reference evidence="1" key="1">
    <citation type="submission" date="2012-04" db="EMBL/GenBank/DDBJ databases">
        <title>The Genome Sequence of Loa loa.</title>
        <authorList>
            <consortium name="The Broad Institute Genome Sequencing Platform"/>
            <consortium name="Broad Institute Genome Sequencing Center for Infectious Disease"/>
            <person name="Nutman T.B."/>
            <person name="Fink D.L."/>
            <person name="Russ C."/>
            <person name="Young S."/>
            <person name="Zeng Q."/>
            <person name="Gargeya S."/>
            <person name="Alvarado L."/>
            <person name="Berlin A."/>
            <person name="Chapman S.B."/>
            <person name="Chen Z."/>
            <person name="Freedman E."/>
            <person name="Gellesch M."/>
            <person name="Goldberg J."/>
            <person name="Griggs A."/>
            <person name="Gujja S."/>
            <person name="Heilman E.R."/>
            <person name="Heiman D."/>
            <person name="Howarth C."/>
            <person name="Mehta T."/>
            <person name="Neiman D."/>
            <person name="Pearson M."/>
            <person name="Roberts A."/>
            <person name="Saif S."/>
            <person name="Shea T."/>
            <person name="Shenoy N."/>
            <person name="Sisk P."/>
            <person name="Stolte C."/>
            <person name="Sykes S."/>
            <person name="White J."/>
            <person name="Yandava C."/>
            <person name="Haas B."/>
            <person name="Henn M.R."/>
            <person name="Nusbaum C."/>
            <person name="Birren B."/>
        </authorList>
    </citation>
    <scope>NUCLEOTIDE SEQUENCE [LARGE SCALE GENOMIC DNA]</scope>
</reference>
<protein>
    <submittedName>
        <fullName evidence="2">Uncharacterized protein</fullName>
    </submittedName>
</protein>
<name>A0A1I7VBZ4_LOALO</name>
<reference evidence="2" key="2">
    <citation type="submission" date="2016-11" db="UniProtKB">
        <authorList>
            <consortium name="WormBaseParasite"/>
        </authorList>
    </citation>
    <scope>IDENTIFICATION</scope>
</reference>
<evidence type="ECO:0000313" key="2">
    <source>
        <dbReference type="WBParaSite" id="EN70_12077"/>
    </source>
</evidence>
<dbReference type="InParanoid" id="A0A1I7VBZ4"/>
<proteinExistence type="predicted"/>
<accession>A0A1I7VBZ4</accession>
<dbReference type="WBParaSite" id="EN70_12077">
    <property type="protein sequence ID" value="EN70_12077"/>
    <property type="gene ID" value="EN70_12077"/>
</dbReference>